<dbReference type="InterPro" id="IPR001851">
    <property type="entry name" value="ABC_transp_permease"/>
</dbReference>
<evidence type="ECO:0000256" key="6">
    <source>
        <dbReference type="SAM" id="MobiDB-lite"/>
    </source>
</evidence>
<comment type="caution">
    <text evidence="8">The sequence shown here is derived from an EMBL/GenBank/DDBJ whole genome shotgun (WGS) entry which is preliminary data.</text>
</comment>
<evidence type="ECO:0000313" key="9">
    <source>
        <dbReference type="Proteomes" id="UP000604001"/>
    </source>
</evidence>
<organism evidence="8 9">
    <name type="scientific">Nocardioides deserti</name>
    <dbReference type="NCBI Taxonomy" id="1588644"/>
    <lineage>
        <taxon>Bacteria</taxon>
        <taxon>Bacillati</taxon>
        <taxon>Actinomycetota</taxon>
        <taxon>Actinomycetes</taxon>
        <taxon>Propionibacteriales</taxon>
        <taxon>Nocardioidaceae</taxon>
        <taxon>Nocardioides</taxon>
    </lineage>
</organism>
<feature type="transmembrane region" description="Helical" evidence="7">
    <location>
        <begin position="54"/>
        <end position="74"/>
    </location>
</feature>
<keyword evidence="4 7" id="KW-1133">Transmembrane helix</keyword>
<dbReference type="CDD" id="cd06580">
    <property type="entry name" value="TM_PBP1_transp_TpRbsC_like"/>
    <property type="match status" value="1"/>
</dbReference>
<evidence type="ECO:0000256" key="2">
    <source>
        <dbReference type="ARBA" id="ARBA00022475"/>
    </source>
</evidence>
<dbReference type="Proteomes" id="UP000604001">
    <property type="component" value="Unassembled WGS sequence"/>
</dbReference>
<feature type="transmembrane region" description="Helical" evidence="7">
    <location>
        <begin position="383"/>
        <end position="402"/>
    </location>
</feature>
<keyword evidence="9" id="KW-1185">Reference proteome</keyword>
<proteinExistence type="predicted"/>
<keyword evidence="2" id="KW-1003">Cell membrane</keyword>
<evidence type="ECO:0000256" key="1">
    <source>
        <dbReference type="ARBA" id="ARBA00004651"/>
    </source>
</evidence>
<feature type="transmembrane region" description="Helical" evidence="7">
    <location>
        <begin position="244"/>
        <end position="271"/>
    </location>
</feature>
<gene>
    <name evidence="8" type="ORF">H7344_12070</name>
</gene>
<sequence>MSETPKDPLGPGTPDNGDQGQGTTTQGAVPAGKNDAARNGAGRDRDLTSWLPTVVDSIAAVVLALLVGALLIMFSTPRVVESLSYFFSYPWDFFKFSGEAVWDGYRALISGSIGSGTAWTRTLERAAPLICAGLGVSLAFRAGMFNIGAQGQILLGALVGGFIGFHYDLPPGIHLLAALLGALVAGAAWGAIAGILKARTGAHEVITTIMLNYVGRFTMLYFLGKEALQRPDSDNLLSPPVDDSAAFPTIAGVHVGVLLAVVAALFVWWLLERSTLGFEMRAVGANPDAARTAGMSVARVYVSAMALAGMLAGLAATMTVLGRQDSLTDQVAGTVGFDAITVALLGRTTPLGTVLAGLLFGALSAGGLSMQGAAGVPPELTQVLQALIVLFVAAPALVRGIFRLRGQGRKADVMATGW</sequence>
<protein>
    <submittedName>
        <fullName evidence="8">ABC transporter permease</fullName>
    </submittedName>
</protein>
<feature type="transmembrane region" description="Helical" evidence="7">
    <location>
        <begin position="353"/>
        <end position="371"/>
    </location>
</feature>
<evidence type="ECO:0000256" key="4">
    <source>
        <dbReference type="ARBA" id="ARBA00022989"/>
    </source>
</evidence>
<feature type="compositionally biased region" description="Low complexity" evidence="6">
    <location>
        <begin position="10"/>
        <end position="27"/>
    </location>
</feature>
<dbReference type="PANTHER" id="PTHR47089:SF1">
    <property type="entry name" value="GUANOSINE ABC TRANSPORTER PERMEASE PROTEIN NUPP"/>
    <property type="match status" value="1"/>
</dbReference>
<dbReference type="RefSeq" id="WP_186346279.1">
    <property type="nucleotide sequence ID" value="NZ_BMMR01000004.1"/>
</dbReference>
<dbReference type="EMBL" id="JACMYC010000006">
    <property type="protein sequence ID" value="MBC2961030.1"/>
    <property type="molecule type" value="Genomic_DNA"/>
</dbReference>
<reference evidence="8 9" key="1">
    <citation type="submission" date="2020-08" db="EMBL/GenBank/DDBJ databases">
        <title>novel species in genus Nocardioides.</title>
        <authorList>
            <person name="Zhang G."/>
        </authorList>
    </citation>
    <scope>NUCLEOTIDE SEQUENCE [LARGE SCALE GENOMIC DNA]</scope>
    <source>
        <strain evidence="8 9">SC8A-24</strain>
    </source>
</reference>
<evidence type="ECO:0000256" key="7">
    <source>
        <dbReference type="SAM" id="Phobius"/>
    </source>
</evidence>
<comment type="subcellular location">
    <subcellularLocation>
        <location evidence="1">Cell membrane</location>
        <topology evidence="1">Multi-pass membrane protein</topology>
    </subcellularLocation>
</comment>
<feature type="transmembrane region" description="Helical" evidence="7">
    <location>
        <begin position="300"/>
        <end position="321"/>
    </location>
</feature>
<evidence type="ECO:0000256" key="3">
    <source>
        <dbReference type="ARBA" id="ARBA00022692"/>
    </source>
</evidence>
<feature type="transmembrane region" description="Helical" evidence="7">
    <location>
        <begin position="205"/>
        <end position="224"/>
    </location>
</feature>
<feature type="transmembrane region" description="Helical" evidence="7">
    <location>
        <begin position="173"/>
        <end position="193"/>
    </location>
</feature>
<accession>A0ABR6U9S3</accession>
<dbReference type="PANTHER" id="PTHR47089">
    <property type="entry name" value="ABC TRANSPORTER, PERMEASE PROTEIN"/>
    <property type="match status" value="1"/>
</dbReference>
<evidence type="ECO:0000313" key="8">
    <source>
        <dbReference type="EMBL" id="MBC2961030.1"/>
    </source>
</evidence>
<evidence type="ECO:0000256" key="5">
    <source>
        <dbReference type="ARBA" id="ARBA00023136"/>
    </source>
</evidence>
<keyword evidence="5 7" id="KW-0472">Membrane</keyword>
<keyword evidence="3 7" id="KW-0812">Transmembrane</keyword>
<dbReference type="Pfam" id="PF02653">
    <property type="entry name" value="BPD_transp_2"/>
    <property type="match status" value="1"/>
</dbReference>
<feature type="transmembrane region" description="Helical" evidence="7">
    <location>
        <begin position="327"/>
        <end position="346"/>
    </location>
</feature>
<feature type="transmembrane region" description="Helical" evidence="7">
    <location>
        <begin position="147"/>
        <end position="167"/>
    </location>
</feature>
<feature type="region of interest" description="Disordered" evidence="6">
    <location>
        <begin position="1"/>
        <end position="40"/>
    </location>
</feature>
<name>A0ABR6U9S3_9ACTN</name>